<dbReference type="EMBL" id="OX459969">
    <property type="protein sequence ID" value="CAI9173437.1"/>
    <property type="molecule type" value="Genomic_DNA"/>
</dbReference>
<feature type="compositionally biased region" description="Basic and acidic residues" evidence="1">
    <location>
        <begin position="10"/>
        <end position="26"/>
    </location>
</feature>
<proteinExistence type="predicted"/>
<sequence length="116" mass="11971">MRGQPTGARLEQRLGSRRGDDPDGGCREPAQGTLYGRRDRPTNLDGTVSRGGAAQGPSGAPPSPLCRVRSGRRVLRQPTVKKQSACKASPVTDGRHTKGRSADAAAGPASLGNGAQ</sequence>
<evidence type="ECO:0000313" key="3">
    <source>
        <dbReference type="Proteomes" id="UP001176941"/>
    </source>
</evidence>
<protein>
    <submittedName>
        <fullName evidence="2">Uncharacterized protein</fullName>
    </submittedName>
</protein>
<evidence type="ECO:0000256" key="1">
    <source>
        <dbReference type="SAM" id="MobiDB-lite"/>
    </source>
</evidence>
<reference evidence="2" key="1">
    <citation type="submission" date="2023-04" db="EMBL/GenBank/DDBJ databases">
        <authorList>
            <consortium name="ELIXIR-Norway"/>
        </authorList>
    </citation>
    <scope>NUCLEOTIDE SEQUENCE [LARGE SCALE GENOMIC DNA]</scope>
</reference>
<gene>
    <name evidence="2" type="ORF">MRATA1EN1_LOCUS22399</name>
</gene>
<name>A0ABN8ZHP1_RANTA</name>
<evidence type="ECO:0000313" key="2">
    <source>
        <dbReference type="EMBL" id="CAI9173437.1"/>
    </source>
</evidence>
<feature type="region of interest" description="Disordered" evidence="1">
    <location>
        <begin position="1"/>
        <end position="116"/>
    </location>
</feature>
<keyword evidence="3" id="KW-1185">Reference proteome</keyword>
<accession>A0ABN8ZHP1</accession>
<organism evidence="2 3">
    <name type="scientific">Rangifer tarandus platyrhynchus</name>
    <name type="common">Svalbard reindeer</name>
    <dbReference type="NCBI Taxonomy" id="3082113"/>
    <lineage>
        <taxon>Eukaryota</taxon>
        <taxon>Metazoa</taxon>
        <taxon>Chordata</taxon>
        <taxon>Craniata</taxon>
        <taxon>Vertebrata</taxon>
        <taxon>Euteleostomi</taxon>
        <taxon>Mammalia</taxon>
        <taxon>Eutheria</taxon>
        <taxon>Laurasiatheria</taxon>
        <taxon>Artiodactyla</taxon>
        <taxon>Ruminantia</taxon>
        <taxon>Pecora</taxon>
        <taxon>Cervidae</taxon>
        <taxon>Odocoileinae</taxon>
        <taxon>Rangifer</taxon>
    </lineage>
</organism>
<dbReference type="Proteomes" id="UP001176941">
    <property type="component" value="Chromosome 33"/>
</dbReference>